<gene>
    <name evidence="1" type="ORF">R1sor_021971</name>
</gene>
<proteinExistence type="predicted"/>
<comment type="caution">
    <text evidence="1">The sequence shown here is derived from an EMBL/GenBank/DDBJ whole genome shotgun (WGS) entry which is preliminary data.</text>
</comment>
<dbReference type="PANTHER" id="PTHR48258">
    <property type="entry name" value="DUF4218 DOMAIN-CONTAINING PROTEIN-RELATED"/>
    <property type="match status" value="1"/>
</dbReference>
<name>A0ABD3GLU7_9MARC</name>
<organism evidence="1 2">
    <name type="scientific">Riccia sorocarpa</name>
    <dbReference type="NCBI Taxonomy" id="122646"/>
    <lineage>
        <taxon>Eukaryota</taxon>
        <taxon>Viridiplantae</taxon>
        <taxon>Streptophyta</taxon>
        <taxon>Embryophyta</taxon>
        <taxon>Marchantiophyta</taxon>
        <taxon>Marchantiopsida</taxon>
        <taxon>Marchantiidae</taxon>
        <taxon>Marchantiales</taxon>
        <taxon>Ricciaceae</taxon>
        <taxon>Riccia</taxon>
    </lineage>
</organism>
<keyword evidence="2" id="KW-1185">Reference proteome</keyword>
<accession>A0ABD3GLU7</accession>
<dbReference type="PANTHER" id="PTHR48258:SF14">
    <property type="entry name" value="OS02G0583300 PROTEIN"/>
    <property type="match status" value="1"/>
</dbReference>
<sequence length="287" mass="33147">MAEGHLHREAMFFCSTILAQIDPTSPLLFQEPDDAAEIPLKLIGACTRRTLSLMEVNQIHNFVLHNSVLMESWIECSRRRPAPFPHLRDYMRNMQIQLVEKCAAGEDISQYPAIDEDLRIFIRGPTTTATSYNQCWHNGRHFRVRHLDGKKTGTTDCGVMGTWTQDFRSSGHDQNLERASMAYYGRLEEILEMDFLDFTQVLFSCRWYRSQVRGTRPTLEMDESGIQRVKTTQTLPIGRLSDEPFCYPSLVEQCFYVECSHDVDWSFVIPYIPRERQFVGSDSSAAI</sequence>
<dbReference type="Proteomes" id="UP001633002">
    <property type="component" value="Unassembled WGS sequence"/>
</dbReference>
<protein>
    <submittedName>
        <fullName evidence="1">Uncharacterized protein</fullName>
    </submittedName>
</protein>
<reference evidence="1 2" key="1">
    <citation type="submission" date="2024-09" db="EMBL/GenBank/DDBJ databases">
        <title>Chromosome-scale assembly of Riccia sorocarpa.</title>
        <authorList>
            <person name="Paukszto L."/>
        </authorList>
    </citation>
    <scope>NUCLEOTIDE SEQUENCE [LARGE SCALE GENOMIC DNA]</scope>
    <source>
        <strain evidence="1">LP-2024</strain>
        <tissue evidence="1">Aerial parts of the thallus</tissue>
    </source>
</reference>
<evidence type="ECO:0000313" key="1">
    <source>
        <dbReference type="EMBL" id="KAL3679015.1"/>
    </source>
</evidence>
<dbReference type="EMBL" id="JBJQOH010000007">
    <property type="protein sequence ID" value="KAL3679015.1"/>
    <property type="molecule type" value="Genomic_DNA"/>
</dbReference>
<dbReference type="AlphaFoldDB" id="A0ABD3GLU7"/>
<evidence type="ECO:0000313" key="2">
    <source>
        <dbReference type="Proteomes" id="UP001633002"/>
    </source>
</evidence>